<comment type="similarity">
    <text evidence="2">Belongs to the tRNA methyltransferase O family.</text>
</comment>
<dbReference type="NCBIfam" id="TIGR00104">
    <property type="entry name" value="tRNA_TsaA"/>
    <property type="match status" value="1"/>
</dbReference>
<reference evidence="5" key="2">
    <citation type="journal article" date="2021" name="PeerJ">
        <title>Extensive microbial diversity within the chicken gut microbiome revealed by metagenomics and culture.</title>
        <authorList>
            <person name="Gilroy R."/>
            <person name="Ravi A."/>
            <person name="Getino M."/>
            <person name="Pursley I."/>
            <person name="Horton D.L."/>
            <person name="Alikhan N.F."/>
            <person name="Baker D."/>
            <person name="Gharbi K."/>
            <person name="Hall N."/>
            <person name="Watson M."/>
            <person name="Adriaenssens E.M."/>
            <person name="Foster-Nyarko E."/>
            <person name="Jarju S."/>
            <person name="Secka A."/>
            <person name="Antonio M."/>
            <person name="Oren A."/>
            <person name="Chaudhuri R.R."/>
            <person name="La Ragione R."/>
            <person name="Hildebrand F."/>
            <person name="Pallen M.J."/>
        </authorList>
    </citation>
    <scope>NUCLEOTIDE SEQUENCE</scope>
    <source>
        <strain evidence="5">1370</strain>
    </source>
</reference>
<dbReference type="InterPro" id="IPR036414">
    <property type="entry name" value="YaeB_N_sf"/>
</dbReference>
<keyword evidence="3" id="KW-1133">Transmembrane helix</keyword>
<gene>
    <name evidence="5" type="primary">tsaA</name>
    <name evidence="5" type="ORF">IAD28_01635</name>
</gene>
<evidence type="ECO:0000256" key="2">
    <source>
        <dbReference type="ARBA" id="ARBA00033753"/>
    </source>
</evidence>
<feature type="transmembrane region" description="Helical" evidence="3">
    <location>
        <begin position="205"/>
        <end position="225"/>
    </location>
</feature>
<dbReference type="SUPFAM" id="SSF118196">
    <property type="entry name" value="YaeB-like"/>
    <property type="match status" value="1"/>
</dbReference>
<dbReference type="PROSITE" id="PS01318">
    <property type="entry name" value="TSAA_1"/>
    <property type="match status" value="1"/>
</dbReference>
<reference evidence="5" key="1">
    <citation type="submission" date="2020-10" db="EMBL/GenBank/DDBJ databases">
        <authorList>
            <person name="Gilroy R."/>
        </authorList>
    </citation>
    <scope>NUCLEOTIDE SEQUENCE</scope>
    <source>
        <strain evidence="5">1370</strain>
    </source>
</reference>
<proteinExistence type="inferred from homology"/>
<dbReference type="PANTHER" id="PTHR12818:SF0">
    <property type="entry name" value="TRNA (ADENINE(37)-N6)-METHYLTRANSFERASE"/>
    <property type="match status" value="1"/>
</dbReference>
<dbReference type="CDD" id="cd09281">
    <property type="entry name" value="UPF0066"/>
    <property type="match status" value="1"/>
</dbReference>
<evidence type="ECO:0000259" key="4">
    <source>
        <dbReference type="PROSITE" id="PS51668"/>
    </source>
</evidence>
<dbReference type="Pfam" id="PF18389">
    <property type="entry name" value="TrmO_C"/>
    <property type="match status" value="1"/>
</dbReference>
<dbReference type="InterPro" id="IPR036413">
    <property type="entry name" value="YaeB-like_sf"/>
</dbReference>
<dbReference type="InterPro" id="IPR023368">
    <property type="entry name" value="UPF0066_cons_site"/>
</dbReference>
<evidence type="ECO:0000256" key="1">
    <source>
        <dbReference type="ARBA" id="ARBA00022691"/>
    </source>
</evidence>
<keyword evidence="3" id="KW-0812">Transmembrane</keyword>
<keyword evidence="3" id="KW-0472">Membrane</keyword>
<dbReference type="PROSITE" id="PS51668">
    <property type="entry name" value="TSAA_2"/>
    <property type="match status" value="1"/>
</dbReference>
<evidence type="ECO:0000256" key="3">
    <source>
        <dbReference type="SAM" id="Phobius"/>
    </source>
</evidence>
<dbReference type="PANTHER" id="PTHR12818">
    <property type="entry name" value="TRNA (ADENINE(37)-N6)-METHYLTRANSFERASE"/>
    <property type="match status" value="1"/>
</dbReference>
<dbReference type="InterPro" id="IPR040372">
    <property type="entry name" value="YaeB-like"/>
</dbReference>
<dbReference type="InterPro" id="IPR041369">
    <property type="entry name" value="TrmO_C"/>
</dbReference>
<sequence length="228" mass="25533">MEYSIKPIAHIENDFSCKFGIPRQSGILDTLNSRIIMEPEFRSPEAFRGIEEFSHLWLLWRITLDEYHGFRATVRPPRLGGNKRLGVFATRSPYRPNSIGLSSVRLVGVEIDSGRGPILTVAGADLVSGTPILDIKPYISYTDSHPDARCGFSERAMGHELEVIIPEELRKIIPPDRQEALISILKNDPRPGYHKDPERVYSFEFAGLGISFYVSGGVLTVIRIAPLS</sequence>
<dbReference type="Gene3D" id="2.40.30.70">
    <property type="entry name" value="YaeB-like"/>
    <property type="match status" value="1"/>
</dbReference>
<dbReference type="EMBL" id="DVOL01000021">
    <property type="protein sequence ID" value="HIV10381.1"/>
    <property type="molecule type" value="Genomic_DNA"/>
</dbReference>
<dbReference type="Pfam" id="PF01980">
    <property type="entry name" value="TrmO_N"/>
    <property type="match status" value="1"/>
</dbReference>
<dbReference type="AlphaFoldDB" id="A0A9D1NPD2"/>
<accession>A0A9D1NPD2</accession>
<organism evidence="5 6">
    <name type="scientific">Candidatus Faeciplasma avium</name>
    <dbReference type="NCBI Taxonomy" id="2840798"/>
    <lineage>
        <taxon>Bacteria</taxon>
        <taxon>Bacillati</taxon>
        <taxon>Bacillota</taxon>
        <taxon>Clostridia</taxon>
        <taxon>Eubacteriales</taxon>
        <taxon>Oscillospiraceae</taxon>
        <taxon>Oscillospiraceae incertae sedis</taxon>
        <taxon>Candidatus Faeciplasma</taxon>
    </lineage>
</organism>
<dbReference type="Proteomes" id="UP000823960">
    <property type="component" value="Unassembled WGS sequence"/>
</dbReference>
<evidence type="ECO:0000313" key="5">
    <source>
        <dbReference type="EMBL" id="HIV10381.1"/>
    </source>
</evidence>
<dbReference type="Gene3D" id="3.30.2310.10">
    <property type="entry name" value="YaeB-like"/>
    <property type="match status" value="1"/>
</dbReference>
<dbReference type="InterPro" id="IPR023370">
    <property type="entry name" value="TrmO-like_N"/>
</dbReference>
<comment type="caution">
    <text evidence="5">The sequence shown here is derived from an EMBL/GenBank/DDBJ whole genome shotgun (WGS) entry which is preliminary data.</text>
</comment>
<feature type="domain" description="TsaA-like" evidence="4">
    <location>
        <begin position="5"/>
        <end position="147"/>
    </location>
</feature>
<protein>
    <submittedName>
        <fullName evidence="5">tRNA (N6-threonylcarbamoyladenosine(37)-N6)-methyltransferase TrmO</fullName>
    </submittedName>
</protein>
<evidence type="ECO:0000313" key="6">
    <source>
        <dbReference type="Proteomes" id="UP000823960"/>
    </source>
</evidence>
<name>A0A9D1NPD2_9FIRM</name>
<keyword evidence="1" id="KW-0949">S-adenosyl-L-methionine</keyword>